<keyword evidence="8" id="KW-0238">DNA-binding</keyword>
<comment type="catalytic activity">
    <reaction evidence="14 15">
        <text>ATP + H2O = ADP + phosphate + H(+)</text>
        <dbReference type="Rhea" id="RHEA:13065"/>
        <dbReference type="ChEBI" id="CHEBI:15377"/>
        <dbReference type="ChEBI" id="CHEBI:15378"/>
        <dbReference type="ChEBI" id="CHEBI:30616"/>
        <dbReference type="ChEBI" id="CHEBI:43474"/>
        <dbReference type="ChEBI" id="CHEBI:456216"/>
        <dbReference type="EC" id="5.6.2.4"/>
    </reaction>
</comment>
<protein>
    <recommendedName>
        <fullName evidence="2 15">ATP-dependent DNA helicase RecG</fullName>
        <ecNumber evidence="13 15">5.6.2.4</ecNumber>
    </recommendedName>
</protein>
<keyword evidence="11" id="KW-0413">Isomerase</keyword>
<evidence type="ECO:0000256" key="10">
    <source>
        <dbReference type="ARBA" id="ARBA00023204"/>
    </source>
</evidence>
<keyword evidence="10 15" id="KW-0234">DNA repair</keyword>
<dbReference type="InterPro" id="IPR047112">
    <property type="entry name" value="RecG/Mfd"/>
</dbReference>
<evidence type="ECO:0000256" key="11">
    <source>
        <dbReference type="ARBA" id="ARBA00023235"/>
    </source>
</evidence>
<dbReference type="SUPFAM" id="SSF50249">
    <property type="entry name" value="Nucleic acid-binding proteins"/>
    <property type="match status" value="1"/>
</dbReference>
<dbReference type="Proteomes" id="UP000239907">
    <property type="component" value="Unassembled WGS sequence"/>
</dbReference>
<feature type="domain" description="Helicase C-terminal" evidence="17">
    <location>
        <begin position="453"/>
        <end position="611"/>
    </location>
</feature>
<dbReference type="InterPro" id="IPR027417">
    <property type="entry name" value="P-loop_NTPase"/>
</dbReference>
<dbReference type="InterPro" id="IPR012340">
    <property type="entry name" value="NA-bd_OB-fold"/>
</dbReference>
<evidence type="ECO:0000256" key="13">
    <source>
        <dbReference type="ARBA" id="ARBA00034808"/>
    </source>
</evidence>
<dbReference type="OrthoDB" id="9804325at2"/>
<dbReference type="GO" id="GO:0003677">
    <property type="term" value="F:DNA binding"/>
    <property type="evidence" value="ECO:0007669"/>
    <property type="project" value="UniProtKB-KW"/>
</dbReference>
<evidence type="ECO:0000256" key="3">
    <source>
        <dbReference type="ARBA" id="ARBA00022741"/>
    </source>
</evidence>
<keyword evidence="7 15" id="KW-0067">ATP-binding</keyword>
<dbReference type="AlphaFoldDB" id="A0A2S7U6Z1"/>
<dbReference type="SMART" id="SM00487">
    <property type="entry name" value="DEXDc"/>
    <property type="match status" value="1"/>
</dbReference>
<evidence type="ECO:0000256" key="15">
    <source>
        <dbReference type="RuleBase" id="RU363016"/>
    </source>
</evidence>
<evidence type="ECO:0000259" key="16">
    <source>
        <dbReference type="PROSITE" id="PS51192"/>
    </source>
</evidence>
<keyword evidence="9 15" id="KW-0233">DNA recombination</keyword>
<dbReference type="Gene3D" id="3.40.50.300">
    <property type="entry name" value="P-loop containing nucleotide triphosphate hydrolases"/>
    <property type="match status" value="2"/>
</dbReference>
<dbReference type="NCBIfam" id="NF008165">
    <property type="entry name" value="PRK10917.1-3"/>
    <property type="match status" value="1"/>
</dbReference>
<dbReference type="PANTHER" id="PTHR47964:SF1">
    <property type="entry name" value="ATP-DEPENDENT DNA HELICASE HOMOLOG RECG, CHLOROPLASTIC"/>
    <property type="match status" value="1"/>
</dbReference>
<dbReference type="InterPro" id="IPR045562">
    <property type="entry name" value="RecG_dom3_C"/>
</dbReference>
<evidence type="ECO:0000256" key="1">
    <source>
        <dbReference type="ARBA" id="ARBA00007504"/>
    </source>
</evidence>
<evidence type="ECO:0000256" key="14">
    <source>
        <dbReference type="ARBA" id="ARBA00048988"/>
    </source>
</evidence>
<dbReference type="SMART" id="SM00490">
    <property type="entry name" value="HELICc"/>
    <property type="match status" value="1"/>
</dbReference>
<evidence type="ECO:0000256" key="6">
    <source>
        <dbReference type="ARBA" id="ARBA00022806"/>
    </source>
</evidence>
<dbReference type="NCBIfam" id="TIGR00643">
    <property type="entry name" value="recG"/>
    <property type="match status" value="1"/>
</dbReference>
<evidence type="ECO:0000259" key="17">
    <source>
        <dbReference type="PROSITE" id="PS51194"/>
    </source>
</evidence>
<dbReference type="SUPFAM" id="SSF52540">
    <property type="entry name" value="P-loop containing nucleoside triphosphate hydrolases"/>
    <property type="match status" value="2"/>
</dbReference>
<keyword evidence="3 15" id="KW-0547">Nucleotide-binding</keyword>
<dbReference type="InterPro" id="IPR014001">
    <property type="entry name" value="Helicase_ATP-bd"/>
</dbReference>
<dbReference type="Pfam" id="PF17191">
    <property type="entry name" value="RecG_wedge"/>
    <property type="match status" value="1"/>
</dbReference>
<keyword evidence="6 15" id="KW-0347">Helicase</keyword>
<dbReference type="PROSITE" id="PS51192">
    <property type="entry name" value="HELICASE_ATP_BIND_1"/>
    <property type="match status" value="1"/>
</dbReference>
<proteinExistence type="inferred from homology"/>
<dbReference type="Gene3D" id="2.40.50.140">
    <property type="entry name" value="Nucleic acid-binding proteins"/>
    <property type="match status" value="1"/>
</dbReference>
<dbReference type="Pfam" id="PF00271">
    <property type="entry name" value="Helicase_C"/>
    <property type="match status" value="1"/>
</dbReference>
<gene>
    <name evidence="18" type="ORF">BSZ32_09645</name>
</gene>
<dbReference type="GO" id="GO:0043138">
    <property type="term" value="F:3'-5' DNA helicase activity"/>
    <property type="evidence" value="ECO:0007669"/>
    <property type="project" value="UniProtKB-EC"/>
</dbReference>
<evidence type="ECO:0000256" key="7">
    <source>
        <dbReference type="ARBA" id="ARBA00022840"/>
    </source>
</evidence>
<evidence type="ECO:0000256" key="8">
    <source>
        <dbReference type="ARBA" id="ARBA00023125"/>
    </source>
</evidence>
<feature type="domain" description="Helicase ATP-binding" evidence="16">
    <location>
        <begin position="277"/>
        <end position="431"/>
    </location>
</feature>
<name>A0A2S7U6Z1_9BACT</name>
<dbReference type="PANTHER" id="PTHR47964">
    <property type="entry name" value="ATP-DEPENDENT DNA HELICASE HOMOLOG RECG, CHLOROPLASTIC"/>
    <property type="match status" value="1"/>
</dbReference>
<dbReference type="EMBL" id="MQWA01000001">
    <property type="protein sequence ID" value="PQJ30320.1"/>
    <property type="molecule type" value="Genomic_DNA"/>
</dbReference>
<keyword evidence="19" id="KW-1185">Reference proteome</keyword>
<dbReference type="RefSeq" id="WP_105043231.1">
    <property type="nucleotide sequence ID" value="NZ_MQWA01000001.1"/>
</dbReference>
<evidence type="ECO:0000256" key="4">
    <source>
        <dbReference type="ARBA" id="ARBA00022763"/>
    </source>
</evidence>
<comment type="similarity">
    <text evidence="1 15">Belongs to the helicase family. RecG subfamily.</text>
</comment>
<evidence type="ECO:0000256" key="12">
    <source>
        <dbReference type="ARBA" id="ARBA00034617"/>
    </source>
</evidence>
<evidence type="ECO:0000313" key="18">
    <source>
        <dbReference type="EMBL" id="PQJ30320.1"/>
    </source>
</evidence>
<evidence type="ECO:0000256" key="9">
    <source>
        <dbReference type="ARBA" id="ARBA00023172"/>
    </source>
</evidence>
<dbReference type="GO" id="GO:0016887">
    <property type="term" value="F:ATP hydrolysis activity"/>
    <property type="evidence" value="ECO:0007669"/>
    <property type="project" value="RHEA"/>
</dbReference>
<evidence type="ECO:0000313" key="19">
    <source>
        <dbReference type="Proteomes" id="UP000239907"/>
    </source>
</evidence>
<dbReference type="InterPro" id="IPR011545">
    <property type="entry name" value="DEAD/DEAH_box_helicase_dom"/>
</dbReference>
<dbReference type="GO" id="GO:0006281">
    <property type="term" value="P:DNA repair"/>
    <property type="evidence" value="ECO:0007669"/>
    <property type="project" value="UniProtKB-UniRule"/>
</dbReference>
<dbReference type="EC" id="5.6.2.4" evidence="13 15"/>
<dbReference type="InterPro" id="IPR004609">
    <property type="entry name" value="ATP-dep_DNA_helicase_RecG"/>
</dbReference>
<dbReference type="InterPro" id="IPR033454">
    <property type="entry name" value="RecG_wedge"/>
</dbReference>
<dbReference type="Pfam" id="PF00270">
    <property type="entry name" value="DEAD"/>
    <property type="match status" value="1"/>
</dbReference>
<evidence type="ECO:0000256" key="5">
    <source>
        <dbReference type="ARBA" id="ARBA00022801"/>
    </source>
</evidence>
<evidence type="ECO:0000256" key="2">
    <source>
        <dbReference type="ARBA" id="ARBA00017846"/>
    </source>
</evidence>
<dbReference type="CDD" id="cd17992">
    <property type="entry name" value="DEXHc_RecG"/>
    <property type="match status" value="1"/>
</dbReference>
<comment type="function">
    <text evidence="15">Plays a critical role in recombination and DNA repair. Helps process Holliday junction intermediates to mature products by catalyzing branch migration. Has replication fork regression activity, unwinds stalled or blocked replication forks to make a HJ that can be resolved. Has a DNA unwinding activity characteristic of a DNA helicase with 3'-5' polarity.</text>
</comment>
<dbReference type="InterPro" id="IPR001650">
    <property type="entry name" value="Helicase_C-like"/>
</dbReference>
<dbReference type="Pfam" id="PF19833">
    <property type="entry name" value="RecG_dom3_C"/>
    <property type="match status" value="1"/>
</dbReference>
<accession>A0A2S7U6Z1</accession>
<keyword evidence="5 15" id="KW-0378">Hydrolase</keyword>
<dbReference type="NCBIfam" id="NF008168">
    <property type="entry name" value="PRK10917.2-2"/>
    <property type="match status" value="1"/>
</dbReference>
<keyword evidence="4 15" id="KW-0227">DNA damage</keyword>
<sequence length="673" mass="75274">MGLIASAELTELGFLTTKEIIAFSTAKVMTVQQVLDHLPKRYEDRRQFAAFPAQATGKPMCLRGVVVDCQRKGFGGRKGFHEVVVGTDDGFSDNTIVLRWFNMPYIAKILAVGHELIFFGKLKETAGKLVIDHPDFEIINDMVDASVHVDRIVPIYKNIVGISQRRLREITYRFRKDVDPDSLCEAYQVDESYPRIDAYREVHFPEAMPQAEAARRFFALEEFFILQLNVAWRKSRYDAQRGRVLGKKTSLLKAFYESLPFDLTGAQKRSVKEIVADMRRPSPMHRMLQGDVGSGKTFVAMCAALLAIESGAQVALMAPTQILAEQHFLTFCKWLDPLGVRVGLRTSAKKLDQGGSGQVQLLIGTHALLYDEDSFEDLGLVIIDEQHKFGVEQRSRLIQQGVMPDVLVMTATPIPRTLTLTIYGDLEVSVLDERPAGRGKVITALKPKAKVSDVTKFVKQQLDQGRQAYLVYPLVEESESLNAESATVEFEKWQKRLSKYEVALLHGKVSSEEKESVMSDFRDGKTDVLVSTTVIEVGVDVPNANLMVIYNAERFGLSQLHQLRGRVGRGEHKSYCILVTDGKNSAALEKLQELVQTDDGFKIAEADLRLRGPGDVLGTQQSGLADLRFIEYLADADLVREARRLADALLHEDPNLTSHSKLLDLMVDDGVRA</sequence>
<dbReference type="GO" id="GO:0006310">
    <property type="term" value="P:DNA recombination"/>
    <property type="evidence" value="ECO:0007669"/>
    <property type="project" value="UniProtKB-UniRule"/>
</dbReference>
<organism evidence="18 19">
    <name type="scientific">Rubritalea profundi</name>
    <dbReference type="NCBI Taxonomy" id="1658618"/>
    <lineage>
        <taxon>Bacteria</taxon>
        <taxon>Pseudomonadati</taxon>
        <taxon>Verrucomicrobiota</taxon>
        <taxon>Verrucomicrobiia</taxon>
        <taxon>Verrucomicrobiales</taxon>
        <taxon>Rubritaleaceae</taxon>
        <taxon>Rubritalea</taxon>
    </lineage>
</organism>
<dbReference type="GO" id="GO:0005524">
    <property type="term" value="F:ATP binding"/>
    <property type="evidence" value="ECO:0007669"/>
    <property type="project" value="UniProtKB-KW"/>
</dbReference>
<comment type="caution">
    <text evidence="18">The sequence shown here is derived from an EMBL/GenBank/DDBJ whole genome shotgun (WGS) entry which is preliminary data.</text>
</comment>
<dbReference type="PROSITE" id="PS51194">
    <property type="entry name" value="HELICASE_CTER"/>
    <property type="match status" value="1"/>
</dbReference>
<dbReference type="CDD" id="cd04488">
    <property type="entry name" value="RecG_wedge_OBF"/>
    <property type="match status" value="1"/>
</dbReference>
<reference evidence="18 19" key="1">
    <citation type="submission" date="2016-12" db="EMBL/GenBank/DDBJ databases">
        <title>Study of bacterial adaptation to deep sea.</title>
        <authorList>
            <person name="Song J."/>
            <person name="Yoshizawa S."/>
            <person name="Kogure K."/>
        </authorList>
    </citation>
    <scope>NUCLEOTIDE SEQUENCE [LARGE SCALE GENOMIC DNA]</scope>
    <source>
        <strain evidence="18 19">SAORIC-165</strain>
    </source>
</reference>
<comment type="catalytic activity">
    <reaction evidence="12 15">
        <text>Couples ATP hydrolysis with the unwinding of duplex DNA by translocating in the 3'-5' direction.</text>
        <dbReference type="EC" id="5.6.2.4"/>
    </reaction>
</comment>